<reference evidence="2 3" key="1">
    <citation type="submission" date="2020-02" db="EMBL/GenBank/DDBJ databases">
        <authorList>
            <person name="Ferguson B K."/>
        </authorList>
    </citation>
    <scope>NUCLEOTIDE SEQUENCE [LARGE SCALE GENOMIC DNA]</scope>
</reference>
<evidence type="ECO:0000313" key="2">
    <source>
        <dbReference type="EMBL" id="CAB0015597.1"/>
    </source>
</evidence>
<proteinExistence type="predicted"/>
<protein>
    <submittedName>
        <fullName evidence="2">Uncharacterized protein</fullName>
    </submittedName>
</protein>
<dbReference type="Proteomes" id="UP000479000">
    <property type="component" value="Unassembled WGS sequence"/>
</dbReference>
<feature type="non-terminal residue" evidence="2">
    <location>
        <position position="1"/>
    </location>
</feature>
<feature type="region of interest" description="Disordered" evidence="1">
    <location>
        <begin position="70"/>
        <end position="108"/>
    </location>
</feature>
<sequence length="108" mass="12611">AMVEFVNVRCYCQIQKVARYRQTFKTSRTQSVQNDGRSWFPLYRDQHTFLNGSQNCVDKKQEKFHVYQLEAEGKPPSPTYKLSSRSSSTEHPHSPSASLERKVKGDRR</sequence>
<name>A0A6H5HG61_9HEMI</name>
<organism evidence="2 3">
    <name type="scientific">Nesidiocoris tenuis</name>
    <dbReference type="NCBI Taxonomy" id="355587"/>
    <lineage>
        <taxon>Eukaryota</taxon>
        <taxon>Metazoa</taxon>
        <taxon>Ecdysozoa</taxon>
        <taxon>Arthropoda</taxon>
        <taxon>Hexapoda</taxon>
        <taxon>Insecta</taxon>
        <taxon>Pterygota</taxon>
        <taxon>Neoptera</taxon>
        <taxon>Paraneoptera</taxon>
        <taxon>Hemiptera</taxon>
        <taxon>Heteroptera</taxon>
        <taxon>Panheteroptera</taxon>
        <taxon>Cimicomorpha</taxon>
        <taxon>Miridae</taxon>
        <taxon>Dicyphina</taxon>
        <taxon>Nesidiocoris</taxon>
    </lineage>
</organism>
<keyword evidence="3" id="KW-1185">Reference proteome</keyword>
<evidence type="ECO:0000313" key="3">
    <source>
        <dbReference type="Proteomes" id="UP000479000"/>
    </source>
</evidence>
<gene>
    <name evidence="2" type="ORF">NTEN_LOCUS19937</name>
</gene>
<accession>A0A6H5HG61</accession>
<dbReference type="EMBL" id="CADCXU010029256">
    <property type="protein sequence ID" value="CAB0015597.1"/>
    <property type="molecule type" value="Genomic_DNA"/>
</dbReference>
<evidence type="ECO:0000256" key="1">
    <source>
        <dbReference type="SAM" id="MobiDB-lite"/>
    </source>
</evidence>
<feature type="compositionally biased region" description="Basic and acidic residues" evidence="1">
    <location>
        <begin position="88"/>
        <end position="108"/>
    </location>
</feature>
<dbReference type="AlphaFoldDB" id="A0A6H5HG61"/>